<keyword evidence="5" id="KW-0378">Hydrolase</keyword>
<keyword evidence="7" id="KW-0342">GTP-binding</keyword>
<protein>
    <submittedName>
        <fullName evidence="9">Hydrogenase nickel incorporation protein HypB</fullName>
    </submittedName>
</protein>
<reference evidence="9" key="1">
    <citation type="submission" date="2019-11" db="EMBL/GenBank/DDBJ databases">
        <title>Characterization of Clostridium perfringens isolates from swine manure treated agricultural soils.</title>
        <authorList>
            <person name="Wushke S.T."/>
        </authorList>
    </citation>
    <scope>NUCLEOTIDE SEQUENCE</scope>
    <source>
        <strain evidence="9">V2</strain>
    </source>
</reference>
<keyword evidence="2" id="KW-0533">Nickel</keyword>
<accession>A0AAW9IQ06</accession>
<keyword evidence="3" id="KW-0479">Metal-binding</keyword>
<feature type="domain" description="CobW/HypB/UreG nucleotide-binding" evidence="8">
    <location>
        <begin position="2"/>
        <end position="130"/>
    </location>
</feature>
<proteinExistence type="inferred from homology"/>
<evidence type="ECO:0000259" key="8">
    <source>
        <dbReference type="Pfam" id="PF02492"/>
    </source>
</evidence>
<keyword evidence="6" id="KW-0862">Zinc</keyword>
<evidence type="ECO:0000256" key="5">
    <source>
        <dbReference type="ARBA" id="ARBA00022801"/>
    </source>
</evidence>
<dbReference type="RefSeq" id="WP_322382509.1">
    <property type="nucleotide sequence ID" value="NZ_WNVM01000724.1"/>
</dbReference>
<dbReference type="AlphaFoldDB" id="A0AAW9IQ06"/>
<dbReference type="GO" id="GO:0008270">
    <property type="term" value="F:zinc ion binding"/>
    <property type="evidence" value="ECO:0007669"/>
    <property type="project" value="TreeGrafter"/>
</dbReference>
<dbReference type="SUPFAM" id="SSF52540">
    <property type="entry name" value="P-loop containing nucleoside triphosphate hydrolases"/>
    <property type="match status" value="1"/>
</dbReference>
<evidence type="ECO:0000313" key="9">
    <source>
        <dbReference type="EMBL" id="MDZ5010739.1"/>
    </source>
</evidence>
<dbReference type="PANTHER" id="PTHR30134">
    <property type="entry name" value="HYDROGENASE PROTEIN ASSEMBLY PROTEIN, NICKEL CHAPERONE"/>
    <property type="match status" value="1"/>
</dbReference>
<organism evidence="9 10">
    <name type="scientific">Clostridium perfringens</name>
    <dbReference type="NCBI Taxonomy" id="1502"/>
    <lineage>
        <taxon>Bacteria</taxon>
        <taxon>Bacillati</taxon>
        <taxon>Bacillota</taxon>
        <taxon>Clostridia</taxon>
        <taxon>Eubacteriales</taxon>
        <taxon>Clostridiaceae</taxon>
        <taxon>Clostridium</taxon>
    </lineage>
</organism>
<dbReference type="PIRSF" id="PIRSF005624">
    <property type="entry name" value="Ni-bind_GTPase"/>
    <property type="match status" value="1"/>
</dbReference>
<dbReference type="GO" id="GO:0051604">
    <property type="term" value="P:protein maturation"/>
    <property type="evidence" value="ECO:0007669"/>
    <property type="project" value="InterPro"/>
</dbReference>
<gene>
    <name evidence="9" type="primary">hypB</name>
    <name evidence="9" type="ORF">GNF77_17935</name>
</gene>
<dbReference type="InterPro" id="IPR027417">
    <property type="entry name" value="P-loop_NTPase"/>
</dbReference>
<comment type="caution">
    <text evidence="9">The sequence shown here is derived from an EMBL/GenBank/DDBJ whole genome shotgun (WGS) entry which is preliminary data.</text>
</comment>
<dbReference type="Proteomes" id="UP001292368">
    <property type="component" value="Unassembled WGS sequence"/>
</dbReference>
<feature type="non-terminal residue" evidence="9">
    <location>
        <position position="1"/>
    </location>
</feature>
<evidence type="ECO:0000256" key="1">
    <source>
        <dbReference type="ARBA" id="ARBA00006211"/>
    </source>
</evidence>
<evidence type="ECO:0000256" key="7">
    <source>
        <dbReference type="ARBA" id="ARBA00023134"/>
    </source>
</evidence>
<name>A0AAW9IQ06_CLOPF</name>
<evidence type="ECO:0000256" key="4">
    <source>
        <dbReference type="ARBA" id="ARBA00022741"/>
    </source>
</evidence>
<evidence type="ECO:0000313" key="10">
    <source>
        <dbReference type="Proteomes" id="UP001292368"/>
    </source>
</evidence>
<evidence type="ECO:0000256" key="3">
    <source>
        <dbReference type="ARBA" id="ARBA00022723"/>
    </source>
</evidence>
<dbReference type="InterPro" id="IPR003495">
    <property type="entry name" value="CobW/HypB/UreG_nucleotide-bd"/>
</dbReference>
<dbReference type="GO" id="GO:0016151">
    <property type="term" value="F:nickel cation binding"/>
    <property type="evidence" value="ECO:0007669"/>
    <property type="project" value="InterPro"/>
</dbReference>
<dbReference type="Pfam" id="PF02492">
    <property type="entry name" value="cobW"/>
    <property type="match status" value="1"/>
</dbReference>
<dbReference type="Gene3D" id="3.40.50.300">
    <property type="entry name" value="P-loop containing nucleotide triphosphate hydrolases"/>
    <property type="match status" value="1"/>
</dbReference>
<dbReference type="NCBIfam" id="TIGR00073">
    <property type="entry name" value="hypB"/>
    <property type="match status" value="1"/>
</dbReference>
<dbReference type="GO" id="GO:0003924">
    <property type="term" value="F:GTPase activity"/>
    <property type="evidence" value="ECO:0007669"/>
    <property type="project" value="InterPro"/>
</dbReference>
<evidence type="ECO:0000256" key="2">
    <source>
        <dbReference type="ARBA" id="ARBA00022596"/>
    </source>
</evidence>
<sequence length="132" mass="14403">IGVMEADIDSDVDANTVSKTGAKVIQLHTGGMCHLDADMTKQGLLGLGTEEIDFAILENVGNLVCPAEFDTGASKNAMILSVPEGHDKPLKYPLMFSIVDVVLINKIDAMDYFDFDLEKVKEYITKLNPNIK</sequence>
<comment type="similarity">
    <text evidence="1">Belongs to the SIMIBI class G3E GTPase family. HypB/HupM subfamily.</text>
</comment>
<dbReference type="PANTHER" id="PTHR30134:SF2">
    <property type="entry name" value="HYDROGENASE MATURATION FACTOR HYPB"/>
    <property type="match status" value="1"/>
</dbReference>
<dbReference type="GO" id="GO:0005525">
    <property type="term" value="F:GTP binding"/>
    <property type="evidence" value="ECO:0007669"/>
    <property type="project" value="UniProtKB-KW"/>
</dbReference>
<dbReference type="EMBL" id="WNVM01000724">
    <property type="protein sequence ID" value="MDZ5010739.1"/>
    <property type="molecule type" value="Genomic_DNA"/>
</dbReference>
<evidence type="ECO:0000256" key="6">
    <source>
        <dbReference type="ARBA" id="ARBA00022833"/>
    </source>
</evidence>
<keyword evidence="4" id="KW-0547">Nucleotide-binding</keyword>
<feature type="non-terminal residue" evidence="9">
    <location>
        <position position="132"/>
    </location>
</feature>
<dbReference type="InterPro" id="IPR004392">
    <property type="entry name" value="Hyd_mat_HypB"/>
</dbReference>